<dbReference type="InterPro" id="IPR005097">
    <property type="entry name" value="Sacchrp_dh_NADP-bd"/>
</dbReference>
<dbReference type="FunFam" id="3.30.360.10:FF:000008">
    <property type="entry name" value="Alpha-aminoadipic semialdehyde synthase, mitochondrial"/>
    <property type="match status" value="1"/>
</dbReference>
<comment type="pathway">
    <text evidence="2">Amino-acid degradation; L-lysine degradation via saccharopine pathway; glutaryl-CoA from L-lysine: step 2/6.</text>
</comment>
<evidence type="ECO:0000256" key="5">
    <source>
        <dbReference type="ARBA" id="ARBA00023002"/>
    </source>
</evidence>
<feature type="domain" description="Alanine dehydrogenase/pyridine nucleotide transhydrogenase N-terminal" evidence="9">
    <location>
        <begin position="30"/>
        <end position="160"/>
    </location>
</feature>
<dbReference type="Gene3D" id="3.30.360.10">
    <property type="entry name" value="Dihydrodipicolinate Reductase, domain 2"/>
    <property type="match status" value="1"/>
</dbReference>
<dbReference type="GO" id="GO:0004753">
    <property type="term" value="F:saccharopine dehydrogenase activity"/>
    <property type="evidence" value="ECO:0007669"/>
    <property type="project" value="TreeGrafter"/>
</dbReference>
<accession>A0A4W6DRB8</accession>
<dbReference type="InterPro" id="IPR007698">
    <property type="entry name" value="AlaDH/PNT_NAD(H)-bd"/>
</dbReference>
<dbReference type="AlphaFoldDB" id="A0A4W6DRB8"/>
<gene>
    <name evidence="10" type="primary">AASS</name>
    <name evidence="10" type="synonym">aass</name>
</gene>
<comment type="similarity">
    <text evidence="3">In the N-terminal section; belongs to the AlaDH/PNT family.</text>
</comment>
<dbReference type="CDD" id="cd12189">
    <property type="entry name" value="LKR_SDH_like"/>
    <property type="match status" value="1"/>
</dbReference>
<dbReference type="InterPro" id="IPR036291">
    <property type="entry name" value="NAD(P)-bd_dom_sf"/>
</dbReference>
<protein>
    <submittedName>
        <fullName evidence="10">Aminoadipate-semialdehyde synthase</fullName>
    </submittedName>
</protein>
<dbReference type="FunFam" id="3.40.50.720:FF:000072">
    <property type="entry name" value="Saccharopine dehydrogenase [NADP(+), L-glutamate-forming]"/>
    <property type="match status" value="1"/>
</dbReference>
<evidence type="ECO:0000259" key="8">
    <source>
        <dbReference type="SMART" id="SM01002"/>
    </source>
</evidence>
<dbReference type="PANTHER" id="PTHR11133">
    <property type="entry name" value="SACCHAROPINE DEHYDROGENASE"/>
    <property type="match status" value="1"/>
</dbReference>
<dbReference type="SMART" id="SM01003">
    <property type="entry name" value="AlaDh_PNT_N"/>
    <property type="match status" value="1"/>
</dbReference>
<evidence type="ECO:0000256" key="2">
    <source>
        <dbReference type="ARBA" id="ARBA00004720"/>
    </source>
</evidence>
<name>A0A4W6DRB8_LATCA</name>
<dbReference type="PANTHER" id="PTHR11133:SF22">
    <property type="entry name" value="ALPHA-AMINOADIPIC SEMIALDEHYDE SYNTHASE, MITOCHONDRIAL"/>
    <property type="match status" value="1"/>
</dbReference>
<comment type="pathway">
    <text evidence="1">Amino-acid degradation; L-lysine degradation via saccharopine pathway; glutaryl-CoA from L-lysine: step 1/6.</text>
</comment>
<dbReference type="GO" id="GO:0005737">
    <property type="term" value="C:cytoplasm"/>
    <property type="evidence" value="ECO:0007669"/>
    <property type="project" value="TreeGrafter"/>
</dbReference>
<sequence length="719" mass="80790">MFRLLSRQGKRTPSCLAGQRRYEHHRAVMAIRREDVNPWERRAPLAPRHVKELTHAGVKVLVQPSNRRAIHEKYYMKAGAVIQEDISEASLIIGVKRPPEEKVISRKTYAFFSHTIKAQEANMGLLDDLLKKEVRLIDYEKMVDANGYRIVAFGQWAGVAGMINILHGLGLRFLALGHHTPFMHIGMAHNYRNVSQAIQAVRDCGYEISMGLMPKSIGPVTFCFTGTGNVSKGAQDIINELPVEYVEPHELKDVSETGDMTKVYATVLSRHHHLMRKSDGIYDPMEYENHPELYTSHFRTSVAPYTTCLINGIYWDPHTPRLLRRLDAQKLMKPSKTLPAAEGLPHLPHKLLAICDISADTGGSIEFMNECTTIDKPFCMYDADQHIDHDSVEGNGILMCSIDNLPAQLPIEATEYFGDRLFPYIWEMINFFLCLFLKAVITSNGVLTPKFEYIEKLRERREKAQIMKKTGMKRVLLLGSGYVSGPVVEYLTRNENTQVTVGKFQAEELAATYPNTIPIMLDAGSQEGHLDSLIKDHDLVISMLPYSFHPLIAKHCINRKVNMVTASYLSPAMKELQSRRRASTIVNEMGLDPGIDHMLAMECIDQAKADGCSVESYSSFCGGLPAPECSDNPLRYKFSWSPYGVLLNTISPAIFLKDNQVVSVPAGGSLMDSTTPMDFLPGFNLEGFPNRDSTKYAEPYGIQSAHTLVRGTLRFKLQC</sequence>
<dbReference type="SUPFAM" id="SSF52283">
    <property type="entry name" value="Formate/glycerate dehydrogenase catalytic domain-like"/>
    <property type="match status" value="1"/>
</dbReference>
<reference evidence="11" key="1">
    <citation type="submission" date="2015-09" db="EMBL/GenBank/DDBJ databases">
        <authorList>
            <person name="Sai Rama Sridatta P."/>
        </authorList>
    </citation>
    <scope>NUCLEOTIDE SEQUENCE [LARGE SCALE GENOMIC DNA]</scope>
</reference>
<dbReference type="InterPro" id="IPR007886">
    <property type="entry name" value="AlaDH/PNT_N"/>
</dbReference>
<proteinExistence type="inferred from homology"/>
<dbReference type="SUPFAM" id="SSF51735">
    <property type="entry name" value="NAD(P)-binding Rossmann-fold domains"/>
    <property type="match status" value="1"/>
</dbReference>
<dbReference type="Pfam" id="PF05222">
    <property type="entry name" value="AlaDh_PNT_N"/>
    <property type="match status" value="1"/>
</dbReference>
<reference evidence="10" key="3">
    <citation type="submission" date="2025-09" db="UniProtKB">
        <authorList>
            <consortium name="Ensembl"/>
        </authorList>
    </citation>
    <scope>IDENTIFICATION</scope>
</reference>
<evidence type="ECO:0000256" key="4">
    <source>
        <dbReference type="ARBA" id="ARBA00022857"/>
    </source>
</evidence>
<evidence type="ECO:0000259" key="9">
    <source>
        <dbReference type="SMART" id="SM01003"/>
    </source>
</evidence>
<dbReference type="InterPro" id="IPR032095">
    <property type="entry name" value="Sacchrp_dh-like_C"/>
</dbReference>
<organism evidence="10 11">
    <name type="scientific">Lates calcarifer</name>
    <name type="common">Barramundi</name>
    <name type="synonym">Holocentrus calcarifer</name>
    <dbReference type="NCBI Taxonomy" id="8187"/>
    <lineage>
        <taxon>Eukaryota</taxon>
        <taxon>Metazoa</taxon>
        <taxon>Chordata</taxon>
        <taxon>Craniata</taxon>
        <taxon>Vertebrata</taxon>
        <taxon>Euteleostomi</taxon>
        <taxon>Actinopterygii</taxon>
        <taxon>Neopterygii</taxon>
        <taxon>Teleostei</taxon>
        <taxon>Neoteleostei</taxon>
        <taxon>Acanthomorphata</taxon>
        <taxon>Carangaria</taxon>
        <taxon>Carangaria incertae sedis</taxon>
        <taxon>Centropomidae</taxon>
        <taxon>Lates</taxon>
    </lineage>
</organism>
<dbReference type="FunFam" id="3.40.50.720:FF:000087">
    <property type="entry name" value="alpha-aminoadipic semialdehyde synthase, mitochondrial"/>
    <property type="match status" value="1"/>
</dbReference>
<dbReference type="InterPro" id="IPR051168">
    <property type="entry name" value="AASS"/>
</dbReference>
<feature type="domain" description="Alanine dehydrogenase/pyridine nucleotide transhydrogenase NAD(H)-binding" evidence="8">
    <location>
        <begin position="200"/>
        <end position="401"/>
    </location>
</feature>
<keyword evidence="11" id="KW-1185">Reference proteome</keyword>
<dbReference type="GO" id="GO:0019878">
    <property type="term" value="P:lysine biosynthetic process via aminoadipic acid"/>
    <property type="evidence" value="ECO:0007669"/>
    <property type="project" value="TreeGrafter"/>
</dbReference>
<evidence type="ECO:0000256" key="3">
    <source>
        <dbReference type="ARBA" id="ARBA00005624"/>
    </source>
</evidence>
<dbReference type="Gene3D" id="3.40.50.720">
    <property type="entry name" value="NAD(P)-binding Rossmann-like Domain"/>
    <property type="match status" value="3"/>
</dbReference>
<dbReference type="GO" id="GO:0033512">
    <property type="term" value="P:L-lysine catabolic process to acetyl-CoA via saccharopine"/>
    <property type="evidence" value="ECO:0007669"/>
    <property type="project" value="UniProtKB-UniPathway"/>
</dbReference>
<dbReference type="SMART" id="SM01002">
    <property type="entry name" value="AlaDh_PNT_C"/>
    <property type="match status" value="1"/>
</dbReference>
<keyword evidence="4" id="KW-0521">NADP</keyword>
<reference evidence="10" key="2">
    <citation type="submission" date="2025-08" db="UniProtKB">
        <authorList>
            <consortium name="Ensembl"/>
        </authorList>
    </citation>
    <scope>IDENTIFICATION</scope>
</reference>
<evidence type="ECO:0000313" key="11">
    <source>
        <dbReference type="Proteomes" id="UP000314980"/>
    </source>
</evidence>
<evidence type="ECO:0000256" key="6">
    <source>
        <dbReference type="ARBA" id="ARBA00023268"/>
    </source>
</evidence>
<comment type="similarity">
    <text evidence="7">In the C-terminal section; belongs to the saccharopine dehydrogenase family.</text>
</comment>
<dbReference type="GeneTree" id="ENSGT00390000013249"/>
<dbReference type="Ensembl" id="ENSLCAT00010028679.1">
    <property type="protein sequence ID" value="ENSLCAP00010028069.1"/>
    <property type="gene ID" value="ENSLCAG00010013014.1"/>
</dbReference>
<keyword evidence="5" id="KW-0560">Oxidoreductase</keyword>
<dbReference type="UniPathway" id="UPA00868">
    <property type="reaction ID" value="UER00835"/>
</dbReference>
<dbReference type="Proteomes" id="UP000314980">
    <property type="component" value="Unassembled WGS sequence"/>
</dbReference>
<keyword evidence="6" id="KW-0511">Multifunctional enzyme</keyword>
<evidence type="ECO:0000256" key="1">
    <source>
        <dbReference type="ARBA" id="ARBA00004682"/>
    </source>
</evidence>
<evidence type="ECO:0000256" key="7">
    <source>
        <dbReference type="ARBA" id="ARBA00025744"/>
    </source>
</evidence>
<evidence type="ECO:0000313" key="10">
    <source>
        <dbReference type="Ensembl" id="ENSLCAP00010028069.1"/>
    </source>
</evidence>
<dbReference type="Pfam" id="PF03435">
    <property type="entry name" value="Sacchrp_dh_NADP"/>
    <property type="match status" value="1"/>
</dbReference>
<dbReference type="Pfam" id="PF16653">
    <property type="entry name" value="Sacchrp_dh_C"/>
    <property type="match status" value="1"/>
</dbReference>
<dbReference type="SUPFAM" id="SSF55347">
    <property type="entry name" value="Glyceraldehyde-3-phosphate dehydrogenase-like, C-terminal domain"/>
    <property type="match status" value="1"/>
</dbReference>